<dbReference type="EMBL" id="MBUA01000005">
    <property type="protein sequence ID" value="MBC6490672.1"/>
    <property type="molecule type" value="Genomic_DNA"/>
</dbReference>
<organism evidence="1 2">
    <name type="scientific">Flavihumibacter stibioxidans</name>
    <dbReference type="NCBI Taxonomy" id="1834163"/>
    <lineage>
        <taxon>Bacteria</taxon>
        <taxon>Pseudomonadati</taxon>
        <taxon>Bacteroidota</taxon>
        <taxon>Chitinophagia</taxon>
        <taxon>Chitinophagales</taxon>
        <taxon>Chitinophagaceae</taxon>
        <taxon>Flavihumibacter</taxon>
    </lineage>
</organism>
<accession>A0ABR7M6Q9</accession>
<evidence type="ECO:0000313" key="1">
    <source>
        <dbReference type="EMBL" id="MBC6490672.1"/>
    </source>
</evidence>
<dbReference type="Proteomes" id="UP000765802">
    <property type="component" value="Unassembled WGS sequence"/>
</dbReference>
<name>A0ABR7M6Q9_9BACT</name>
<dbReference type="InterPro" id="IPR054263">
    <property type="entry name" value="DUF6994"/>
</dbReference>
<proteinExistence type="predicted"/>
<evidence type="ECO:0000313" key="2">
    <source>
        <dbReference type="Proteomes" id="UP000765802"/>
    </source>
</evidence>
<sequence length="241" mass="28751">MIDIDFDFRQDSKCGDPDTDSKKLYEAHKLLWSRDLPNGKTFSMEIMGDRYGRLLIKNNLCMNLSSDRMCPHYDGKYGNKFVGWLSDMEREELKLKVRTVGGHILFPAHKKNGLTINQARGVSRLICDRFDLTLECIRRFYQNEESPLSKTLTNYKDFFDLFIDFSGYIDYFYLQDFIDQQKQVEFSLTFDNFNRTPLPLTIDEYKQYKEHTLELMNKRNRRILESLYKPTQVDKKKFEND</sequence>
<keyword evidence="2" id="KW-1185">Reference proteome</keyword>
<dbReference type="Pfam" id="PF22507">
    <property type="entry name" value="DUF6994"/>
    <property type="match status" value="1"/>
</dbReference>
<gene>
    <name evidence="1" type="ORF">BC349_19570</name>
</gene>
<protein>
    <submittedName>
        <fullName evidence="1">Uncharacterized protein</fullName>
    </submittedName>
</protein>
<comment type="caution">
    <text evidence="1">The sequence shown here is derived from an EMBL/GenBank/DDBJ whole genome shotgun (WGS) entry which is preliminary data.</text>
</comment>
<reference evidence="1 2" key="1">
    <citation type="submission" date="2016-07" db="EMBL/GenBank/DDBJ databases">
        <title>Genome analysis of Flavihumibacter stibioxidans YS-17.</title>
        <authorList>
            <person name="Shi K."/>
            <person name="Han Y."/>
            <person name="Wang G."/>
        </authorList>
    </citation>
    <scope>NUCLEOTIDE SEQUENCE [LARGE SCALE GENOMIC DNA]</scope>
    <source>
        <strain evidence="1 2">YS-17</strain>
    </source>
</reference>